<dbReference type="InterPro" id="IPR002893">
    <property type="entry name" value="Znf_MYND"/>
</dbReference>
<dbReference type="Proteomes" id="UP000310421">
    <property type="component" value="Unassembled WGS sequence"/>
</dbReference>
<proteinExistence type="predicted"/>
<dbReference type="SUPFAM" id="SSF144232">
    <property type="entry name" value="HIT/MYND zinc finger-like"/>
    <property type="match status" value="1"/>
</dbReference>
<dbReference type="PROSITE" id="PS01360">
    <property type="entry name" value="ZF_MYND_1"/>
    <property type="match status" value="1"/>
</dbReference>
<organism evidence="6 7">
    <name type="scientific">Aureobasidium pullulans</name>
    <name type="common">Black yeast</name>
    <name type="synonym">Pullularia pullulans</name>
    <dbReference type="NCBI Taxonomy" id="5580"/>
    <lineage>
        <taxon>Eukaryota</taxon>
        <taxon>Fungi</taxon>
        <taxon>Dikarya</taxon>
        <taxon>Ascomycota</taxon>
        <taxon>Pezizomycotina</taxon>
        <taxon>Dothideomycetes</taxon>
        <taxon>Dothideomycetidae</taxon>
        <taxon>Dothideales</taxon>
        <taxon>Saccotheciaceae</taxon>
        <taxon>Aureobasidium</taxon>
    </lineage>
</organism>
<evidence type="ECO:0000259" key="5">
    <source>
        <dbReference type="PROSITE" id="PS50865"/>
    </source>
</evidence>
<evidence type="ECO:0000256" key="1">
    <source>
        <dbReference type="ARBA" id="ARBA00022723"/>
    </source>
</evidence>
<sequence>MAPCSNGACKNNGTRACSRCKNASYCGTACQKVAWLKHKDVCVKPGGSTASKVVEYVRSGTLNFMGLPRELRDKVCTPHIDIVERDAAYEIERSVMISPGTVLGTSLIGRKSPCPRAKIVGLLLANKQISHELLEIAVSQNVFLVPVNETIELNSPGNIFRRKFNPSLVSKIERLHINVCTEIDPFDDSYHVGVSKVQKSMDHVVRTLNEAGKTLKSLTVRYMSCYPGEVEEMCHDADALVKNPGARCIQVMRVCDGRLDALNLTNMQAFYLHGANIASALEALTTPVKQFSAYGDISGLDLKRMYHHFNLPFEIEKPRYHLDRWGQKSSGFAGFTFPPDMEREHCRSSKARRARLEIIRGFSTPSSESMWQLKRRLGLSRI</sequence>
<evidence type="ECO:0000256" key="4">
    <source>
        <dbReference type="PROSITE-ProRule" id="PRU00134"/>
    </source>
</evidence>
<dbReference type="Gene3D" id="6.10.140.2220">
    <property type="match status" value="1"/>
</dbReference>
<dbReference type="AlphaFoldDB" id="A0A4S8YV11"/>
<evidence type="ECO:0000313" key="7">
    <source>
        <dbReference type="Proteomes" id="UP000310421"/>
    </source>
</evidence>
<keyword evidence="2 4" id="KW-0863">Zinc-finger</keyword>
<keyword evidence="3" id="KW-0862">Zinc</keyword>
<evidence type="ECO:0000256" key="2">
    <source>
        <dbReference type="ARBA" id="ARBA00022771"/>
    </source>
</evidence>
<comment type="caution">
    <text evidence="6">The sequence shown here is derived from an EMBL/GenBank/DDBJ whole genome shotgun (WGS) entry which is preliminary data.</text>
</comment>
<feature type="domain" description="MYND-type" evidence="5">
    <location>
        <begin position="1"/>
        <end position="42"/>
    </location>
</feature>
<evidence type="ECO:0000313" key="6">
    <source>
        <dbReference type="EMBL" id="THW57833.1"/>
    </source>
</evidence>
<keyword evidence="1" id="KW-0479">Metal-binding</keyword>
<name>A0A4S8YV11_AURPU</name>
<dbReference type="EMBL" id="QZAN01000108">
    <property type="protein sequence ID" value="THW57833.1"/>
    <property type="molecule type" value="Genomic_DNA"/>
</dbReference>
<protein>
    <recommendedName>
        <fullName evidence="5">MYND-type domain-containing protein</fullName>
    </recommendedName>
</protein>
<dbReference type="PROSITE" id="PS50865">
    <property type="entry name" value="ZF_MYND_2"/>
    <property type="match status" value="1"/>
</dbReference>
<reference evidence="6 7" key="1">
    <citation type="submission" date="2018-10" db="EMBL/GenBank/DDBJ databases">
        <title>Fifty Aureobasidium pullulans genomes reveal a recombining polyextremotolerant generalist.</title>
        <authorList>
            <person name="Gostincar C."/>
            <person name="Turk M."/>
            <person name="Zajc J."/>
            <person name="Gunde-Cimerman N."/>
        </authorList>
    </citation>
    <scope>NUCLEOTIDE SEQUENCE [LARGE SCALE GENOMIC DNA]</scope>
    <source>
        <strain evidence="6 7">EXF-10751</strain>
    </source>
</reference>
<gene>
    <name evidence="6" type="ORF">D6D20_07667</name>
</gene>
<evidence type="ECO:0000256" key="3">
    <source>
        <dbReference type="ARBA" id="ARBA00022833"/>
    </source>
</evidence>
<dbReference type="Pfam" id="PF01753">
    <property type="entry name" value="zf-MYND"/>
    <property type="match status" value="1"/>
</dbReference>
<dbReference type="GO" id="GO:0008270">
    <property type="term" value="F:zinc ion binding"/>
    <property type="evidence" value="ECO:0007669"/>
    <property type="project" value="UniProtKB-KW"/>
</dbReference>
<accession>A0A4S8YV11</accession>